<gene>
    <name evidence="2" type="ORF">EA472_04005</name>
</gene>
<accession>A0A3N6MLT7</accession>
<name>A0A3N6MLT7_NATCH</name>
<dbReference type="PANTHER" id="PTHR48207">
    <property type="entry name" value="SUCCINATE--HYDROXYMETHYLGLUTARATE COA-TRANSFERASE"/>
    <property type="match status" value="1"/>
</dbReference>
<protein>
    <submittedName>
        <fullName evidence="2">CoA transferase</fullName>
    </submittedName>
</protein>
<dbReference type="InterPro" id="IPR044855">
    <property type="entry name" value="CoA-Trfase_III_dom3_sf"/>
</dbReference>
<dbReference type="GO" id="GO:0008410">
    <property type="term" value="F:CoA-transferase activity"/>
    <property type="evidence" value="ECO:0007669"/>
    <property type="project" value="TreeGrafter"/>
</dbReference>
<organism evidence="2 3">
    <name type="scientific">Natrarchaeobius chitinivorans</name>
    <dbReference type="NCBI Taxonomy" id="1679083"/>
    <lineage>
        <taxon>Archaea</taxon>
        <taxon>Methanobacteriati</taxon>
        <taxon>Methanobacteriota</taxon>
        <taxon>Stenosarchaea group</taxon>
        <taxon>Halobacteria</taxon>
        <taxon>Halobacteriales</taxon>
        <taxon>Natrialbaceae</taxon>
        <taxon>Natrarchaeobius</taxon>
    </lineage>
</organism>
<keyword evidence="1 2" id="KW-0808">Transferase</keyword>
<evidence type="ECO:0000313" key="3">
    <source>
        <dbReference type="Proteomes" id="UP000281431"/>
    </source>
</evidence>
<dbReference type="SUPFAM" id="SSF89796">
    <property type="entry name" value="CoA-transferase family III (CaiB/BaiF)"/>
    <property type="match status" value="1"/>
</dbReference>
<evidence type="ECO:0000256" key="1">
    <source>
        <dbReference type="ARBA" id="ARBA00022679"/>
    </source>
</evidence>
<dbReference type="EMBL" id="REFZ01000002">
    <property type="protein sequence ID" value="RQH02475.1"/>
    <property type="molecule type" value="Genomic_DNA"/>
</dbReference>
<dbReference type="InterPro" id="IPR050483">
    <property type="entry name" value="CoA-transferase_III_domain"/>
</dbReference>
<dbReference type="Pfam" id="PF02515">
    <property type="entry name" value="CoA_transf_3"/>
    <property type="match status" value="1"/>
</dbReference>
<proteinExistence type="predicted"/>
<comment type="caution">
    <text evidence="2">The sequence shown here is derived from an EMBL/GenBank/DDBJ whole genome shotgun (WGS) entry which is preliminary data.</text>
</comment>
<keyword evidence="3" id="KW-1185">Reference proteome</keyword>
<dbReference type="PANTHER" id="PTHR48207:SF3">
    <property type="entry name" value="SUCCINATE--HYDROXYMETHYLGLUTARATE COA-TRANSFERASE"/>
    <property type="match status" value="1"/>
</dbReference>
<reference evidence="2 3" key="1">
    <citation type="submission" date="2018-10" db="EMBL/GenBank/DDBJ databases">
        <title>Natrarchaeobius chitinivorans gen. nov., sp. nov., and Natrarchaeobius haloalkaliphilus sp. nov., alkaliphilic, chitin-utilizing haloarchaea from hypersaline alkaline lakes.</title>
        <authorList>
            <person name="Sorokin D.Y."/>
            <person name="Elcheninov A.G."/>
            <person name="Kostrikina N.A."/>
            <person name="Bale N.J."/>
            <person name="Sinninghe Damste J.S."/>
            <person name="Khijniak T.V."/>
            <person name="Kublanov I.V."/>
            <person name="Toshchakov S.V."/>
        </authorList>
    </citation>
    <scope>NUCLEOTIDE SEQUENCE [LARGE SCALE GENOMIC DNA]</scope>
    <source>
        <strain evidence="2 3">AArcht7</strain>
    </source>
</reference>
<dbReference type="Proteomes" id="UP000281431">
    <property type="component" value="Unassembled WGS sequence"/>
</dbReference>
<dbReference type="InterPro" id="IPR023606">
    <property type="entry name" value="CoA-Trfase_III_dom_1_sf"/>
</dbReference>
<sequence length="393" mass="42772">MLEHYTVLEVGDYVAVPYAGKLLGDCGADVIKVEPPDGDSARRVPPFVDGDGRSESASFGYLNTSKRSVTLSPSSDRAPELLEDAIETLEIDLVLESRLDDYGIDGRTLQERDDGLTVVSVSGFGSDGPFAEFSGPEIVAMAESGQMNKMGYPDEPPLRPRVKSADFWAGQHAAIGGLAALLVRDLQNGCGQYVDVAARDVAITYMEGFLAGYSWSGEPTERTGLGYPDQDGQPGLPALYEAADGYVSAAVSDARWDAFCEDVLERPELTEDDRFATPEARLENLPAMREVVESYTGQRGKWELFEEFQDNGIPCGIVQTPTELLEFEHLRERGFWTDLELPNGETVTVPGSPFRVDGSQLPMDAPPALGEDNDLYDELGLDRDRLAASGVIR</sequence>
<dbReference type="Gene3D" id="3.40.50.10540">
    <property type="entry name" value="Crotonobetainyl-coa:carnitine coa-transferase, domain 1"/>
    <property type="match status" value="1"/>
</dbReference>
<dbReference type="InterPro" id="IPR003673">
    <property type="entry name" value="CoA-Trfase_fam_III"/>
</dbReference>
<dbReference type="AlphaFoldDB" id="A0A3N6MLT7"/>
<dbReference type="Gene3D" id="3.30.1540.10">
    <property type="entry name" value="formyl-coa transferase, domain 3"/>
    <property type="match status" value="1"/>
</dbReference>
<evidence type="ECO:0000313" key="2">
    <source>
        <dbReference type="EMBL" id="RQH02475.1"/>
    </source>
</evidence>
<dbReference type="OrthoDB" id="28444at2157"/>